<evidence type="ECO:0000256" key="5">
    <source>
        <dbReference type="ARBA" id="ARBA00023212"/>
    </source>
</evidence>
<dbReference type="Pfam" id="PF22595">
    <property type="entry name" value="CFAP107"/>
    <property type="match status" value="1"/>
</dbReference>
<dbReference type="InterPro" id="IPR037662">
    <property type="entry name" value="CFAP68/107"/>
</dbReference>
<evidence type="ECO:0000256" key="4">
    <source>
        <dbReference type="ARBA" id="ARBA00023069"/>
    </source>
</evidence>
<reference evidence="9" key="1">
    <citation type="journal article" date="2023" name="G3 (Bethesda)">
        <title>A reference genome for the long-term kleptoplast-retaining sea slug Elysia crispata morphotype clarki.</title>
        <authorList>
            <person name="Eastman K.E."/>
            <person name="Pendleton A.L."/>
            <person name="Shaikh M.A."/>
            <person name="Suttiyut T."/>
            <person name="Ogas R."/>
            <person name="Tomko P."/>
            <person name="Gavelis G."/>
            <person name="Widhalm J.R."/>
            <person name="Wisecaver J.H."/>
        </authorList>
    </citation>
    <scope>NUCLEOTIDE SEQUENCE</scope>
    <source>
        <strain evidence="9">ECLA1</strain>
    </source>
</reference>
<gene>
    <name evidence="9" type="ORF">RRG08_056183</name>
</gene>
<evidence type="ECO:0000256" key="7">
    <source>
        <dbReference type="ARBA" id="ARBA00035003"/>
    </source>
</evidence>
<accession>A0AAE0Z0P6</accession>
<keyword evidence="4" id="KW-0969">Cilium</keyword>
<dbReference type="PANTHER" id="PTHR31180">
    <property type="entry name" value="CILIA- AND FLAGELLA-ASSOCIATED PROTEIN 107-RELATED"/>
    <property type="match status" value="1"/>
</dbReference>
<dbReference type="GO" id="GO:0005879">
    <property type="term" value="C:axonemal microtubule"/>
    <property type="evidence" value="ECO:0007669"/>
    <property type="project" value="TreeGrafter"/>
</dbReference>
<keyword evidence="10" id="KW-1185">Reference proteome</keyword>
<keyword evidence="3" id="KW-0282">Flagellum</keyword>
<evidence type="ECO:0000256" key="3">
    <source>
        <dbReference type="ARBA" id="ARBA00022846"/>
    </source>
</evidence>
<comment type="caution">
    <text evidence="9">The sequence shown here is derived from an EMBL/GenBank/DDBJ whole genome shotgun (WGS) entry which is preliminary data.</text>
</comment>
<comment type="subcellular location">
    <subcellularLocation>
        <location evidence="1">Cytoplasm</location>
        <location evidence="1">Cytoskeleton</location>
        <location evidence="1">Flagellum axoneme</location>
    </subcellularLocation>
</comment>
<dbReference type="Proteomes" id="UP001283361">
    <property type="component" value="Unassembled WGS sequence"/>
</dbReference>
<organism evidence="9 10">
    <name type="scientific">Elysia crispata</name>
    <name type="common">lettuce slug</name>
    <dbReference type="NCBI Taxonomy" id="231223"/>
    <lineage>
        <taxon>Eukaryota</taxon>
        <taxon>Metazoa</taxon>
        <taxon>Spiralia</taxon>
        <taxon>Lophotrochozoa</taxon>
        <taxon>Mollusca</taxon>
        <taxon>Gastropoda</taxon>
        <taxon>Heterobranchia</taxon>
        <taxon>Euthyneura</taxon>
        <taxon>Panpulmonata</taxon>
        <taxon>Sacoglossa</taxon>
        <taxon>Placobranchoidea</taxon>
        <taxon>Plakobranchidae</taxon>
        <taxon>Elysia</taxon>
    </lineage>
</organism>
<comment type="function">
    <text evidence="7">Microtubule inner protein (MIP) part of the dynein-decorated doublet microtubules (DMTs) in cilia axoneme, which is required for motile cilia beating.</text>
</comment>
<comment type="subunit">
    <text evidence="8">Microtubule inner protein component of sperm flagellar doublet microtubules.</text>
</comment>
<evidence type="ECO:0000313" key="10">
    <source>
        <dbReference type="Proteomes" id="UP001283361"/>
    </source>
</evidence>
<keyword evidence="2" id="KW-0963">Cytoplasm</keyword>
<dbReference type="GO" id="GO:0030317">
    <property type="term" value="P:flagellated sperm motility"/>
    <property type="evidence" value="ECO:0007669"/>
    <property type="project" value="InterPro"/>
</dbReference>
<evidence type="ECO:0000256" key="8">
    <source>
        <dbReference type="ARBA" id="ARBA00046435"/>
    </source>
</evidence>
<evidence type="ECO:0000256" key="2">
    <source>
        <dbReference type="ARBA" id="ARBA00022490"/>
    </source>
</evidence>
<dbReference type="EMBL" id="JAWDGP010004953">
    <property type="protein sequence ID" value="KAK3760774.1"/>
    <property type="molecule type" value="Genomic_DNA"/>
</dbReference>
<protein>
    <submittedName>
        <fullName evidence="9">Uncharacterized protein</fullName>
    </submittedName>
</protein>
<name>A0AAE0Z0P6_9GAST</name>
<proteinExistence type="predicted"/>
<dbReference type="AlphaFoldDB" id="A0AAE0Z0P6"/>
<sequence>MQRHITDHVDFSKFGVPSWRIEQRYAPGVLIGNWSEERLKFPDNKYKHNSTNRIDFRGYGQIHPDVNVRRKAKLGGEGIPADMLFRHHGHCYDNMLITLYDENYNGRWRENKLPPLRQWDSQTLGWLPEKTDHPLRGAPTNWGLKEEKEQEAVRRQRQLQISDFESTYTGSYQDKAPEVMRFARHATPKHMSTTLLPVNKVNNNLHLRGTQRLRMPELMPEELTKGSV</sequence>
<evidence type="ECO:0000256" key="1">
    <source>
        <dbReference type="ARBA" id="ARBA00004611"/>
    </source>
</evidence>
<keyword evidence="5" id="KW-0206">Cytoskeleton</keyword>
<keyword evidence="6" id="KW-0966">Cell projection</keyword>
<evidence type="ECO:0000313" key="9">
    <source>
        <dbReference type="EMBL" id="KAK3760774.1"/>
    </source>
</evidence>
<evidence type="ECO:0000256" key="6">
    <source>
        <dbReference type="ARBA" id="ARBA00023273"/>
    </source>
</evidence>
<dbReference type="PANTHER" id="PTHR31180:SF2">
    <property type="entry name" value="CILIA- AND FLAGELLA-ASSOCIATED PROTEIN 107"/>
    <property type="match status" value="1"/>
</dbReference>
<dbReference type="InterPro" id="IPR054709">
    <property type="entry name" value="CFAP107"/>
</dbReference>